<dbReference type="GO" id="GO:0031380">
    <property type="term" value="C:nuclear RNA-directed RNA polymerase complex"/>
    <property type="evidence" value="ECO:0007669"/>
    <property type="project" value="TreeGrafter"/>
</dbReference>
<comment type="catalytic activity">
    <reaction evidence="1">
        <text>RNA(n) + a ribonucleoside 5'-triphosphate = RNA(n+1) + diphosphate</text>
        <dbReference type="Rhea" id="RHEA:21248"/>
        <dbReference type="Rhea" id="RHEA-COMP:14527"/>
        <dbReference type="Rhea" id="RHEA-COMP:17342"/>
        <dbReference type="ChEBI" id="CHEBI:33019"/>
        <dbReference type="ChEBI" id="CHEBI:61557"/>
        <dbReference type="ChEBI" id="CHEBI:140395"/>
        <dbReference type="EC" id="2.7.7.48"/>
    </reaction>
</comment>
<protein>
    <recommendedName>
        <fullName evidence="1">RNA-dependent RNA polymerase</fullName>
        <ecNumber evidence="1">2.7.7.48</ecNumber>
    </recommendedName>
</protein>
<dbReference type="PANTHER" id="PTHR23079:SF18">
    <property type="entry name" value="RNA-DEPENDENT RNA POLYMERASE 6"/>
    <property type="match status" value="1"/>
</dbReference>
<keyword evidence="1" id="KW-0548">Nucleotidyltransferase</keyword>
<gene>
    <name evidence="3" type="ORF">POM88_036256</name>
</gene>
<evidence type="ECO:0000313" key="3">
    <source>
        <dbReference type="EMBL" id="KAK1370164.1"/>
    </source>
</evidence>
<accession>A0AAD8HN02</accession>
<proteinExistence type="inferred from homology"/>
<dbReference type="EMBL" id="JAUIZM010000008">
    <property type="protein sequence ID" value="KAK1370164.1"/>
    <property type="molecule type" value="Genomic_DNA"/>
</dbReference>
<dbReference type="InterPro" id="IPR057596">
    <property type="entry name" value="RDRP_core"/>
</dbReference>
<comment type="function">
    <text evidence="1">Probably involved in the RNA silencing pathway and required for the generation of small interfering RNAs (siRNAs).</text>
</comment>
<keyword evidence="1 3" id="KW-0696">RNA-directed RNA polymerase</keyword>
<feature type="domain" description="RDRP core" evidence="2">
    <location>
        <begin position="1"/>
        <end position="85"/>
    </location>
</feature>
<evidence type="ECO:0000259" key="2">
    <source>
        <dbReference type="Pfam" id="PF05183"/>
    </source>
</evidence>
<keyword evidence="1" id="KW-0694">RNA-binding</keyword>
<name>A0AAD8HN02_9APIA</name>
<dbReference type="GO" id="GO:0003723">
    <property type="term" value="F:RNA binding"/>
    <property type="evidence" value="ECO:0007669"/>
    <property type="project" value="UniProtKB-KW"/>
</dbReference>
<dbReference type="EC" id="2.7.7.48" evidence="1"/>
<dbReference type="AlphaFoldDB" id="A0AAD8HN02"/>
<reference evidence="3" key="1">
    <citation type="submission" date="2023-02" db="EMBL/GenBank/DDBJ databases">
        <title>Genome of toxic invasive species Heracleum sosnowskyi carries increased number of genes despite the absence of recent whole-genome duplications.</title>
        <authorList>
            <person name="Schelkunov M."/>
            <person name="Shtratnikova V."/>
            <person name="Makarenko M."/>
            <person name="Klepikova A."/>
            <person name="Omelchenko D."/>
            <person name="Novikova G."/>
            <person name="Obukhova E."/>
            <person name="Bogdanov V."/>
            <person name="Penin A."/>
            <person name="Logacheva M."/>
        </authorList>
    </citation>
    <scope>NUCLEOTIDE SEQUENCE</scope>
    <source>
        <strain evidence="3">Hsosn_3</strain>
        <tissue evidence="3">Leaf</tissue>
    </source>
</reference>
<keyword evidence="1" id="KW-0943">RNA-mediated gene silencing</keyword>
<sequence>MVNESMGTICNAHVVHADSSDYGAMDENCIVLADRAAKAVDFPKTGNIVNMPSHLKPKLYPDYMGKEDFQSYRSTKILGRLYRKIKDDHDIELTDSMEINFLVTQ</sequence>
<organism evidence="3 4">
    <name type="scientific">Heracleum sosnowskyi</name>
    <dbReference type="NCBI Taxonomy" id="360622"/>
    <lineage>
        <taxon>Eukaryota</taxon>
        <taxon>Viridiplantae</taxon>
        <taxon>Streptophyta</taxon>
        <taxon>Embryophyta</taxon>
        <taxon>Tracheophyta</taxon>
        <taxon>Spermatophyta</taxon>
        <taxon>Magnoliopsida</taxon>
        <taxon>eudicotyledons</taxon>
        <taxon>Gunneridae</taxon>
        <taxon>Pentapetalae</taxon>
        <taxon>asterids</taxon>
        <taxon>campanulids</taxon>
        <taxon>Apiales</taxon>
        <taxon>Apiaceae</taxon>
        <taxon>Apioideae</taxon>
        <taxon>apioid superclade</taxon>
        <taxon>Tordylieae</taxon>
        <taxon>Tordyliinae</taxon>
        <taxon>Heracleum</taxon>
    </lineage>
</organism>
<evidence type="ECO:0000313" key="4">
    <source>
        <dbReference type="Proteomes" id="UP001237642"/>
    </source>
</evidence>
<dbReference type="Proteomes" id="UP001237642">
    <property type="component" value="Unassembled WGS sequence"/>
</dbReference>
<dbReference type="PANTHER" id="PTHR23079">
    <property type="entry name" value="RNA-DEPENDENT RNA POLYMERASE"/>
    <property type="match status" value="1"/>
</dbReference>
<comment type="caution">
    <text evidence="3">The sequence shown here is derived from an EMBL/GenBank/DDBJ whole genome shotgun (WGS) entry which is preliminary data.</text>
</comment>
<keyword evidence="1" id="KW-0808">Transferase</keyword>
<dbReference type="Pfam" id="PF05183">
    <property type="entry name" value="RdRP"/>
    <property type="match status" value="1"/>
</dbReference>
<keyword evidence="4" id="KW-1185">Reference proteome</keyword>
<dbReference type="GO" id="GO:0030422">
    <property type="term" value="P:siRNA processing"/>
    <property type="evidence" value="ECO:0007669"/>
    <property type="project" value="TreeGrafter"/>
</dbReference>
<reference evidence="3" key="2">
    <citation type="submission" date="2023-05" db="EMBL/GenBank/DDBJ databases">
        <authorList>
            <person name="Schelkunov M.I."/>
        </authorList>
    </citation>
    <scope>NUCLEOTIDE SEQUENCE</scope>
    <source>
        <strain evidence="3">Hsosn_3</strain>
        <tissue evidence="3">Leaf</tissue>
    </source>
</reference>
<dbReference type="GO" id="GO:0003968">
    <property type="term" value="F:RNA-directed RNA polymerase activity"/>
    <property type="evidence" value="ECO:0007669"/>
    <property type="project" value="UniProtKB-KW"/>
</dbReference>
<dbReference type="InterPro" id="IPR007855">
    <property type="entry name" value="RDRP"/>
</dbReference>
<comment type="similarity">
    <text evidence="1">Belongs to the RdRP family.</text>
</comment>
<evidence type="ECO:0000256" key="1">
    <source>
        <dbReference type="RuleBase" id="RU363098"/>
    </source>
</evidence>